<sequence length="307" mass="33795">MAGAAIDDVLKVLAEQGPLTGAQLHEAVGGEIFALWKACTTADALLLKTVGRRYVRLDRTIEGFARLSPSILREFMTYTIVGLASDADAVDEAARRLQARITVISRNKHRLATRIVQEAFGPLVRAGRANLDAFCALVAGDIVYGMSHDVARRETSTQSVVEGSDLDIIVLVRDADAAALMPVLDEALLGRKWLYLRNPAFREEVDYVIKPMARLADQASFDSFTTMVACKVFDEAELIYGSAAVYEEGLALLRDNDVPGRLRALEALATTNREARRQRLLALPDDRLPGPEEVTFYTNEEAAEFEH</sequence>
<evidence type="ECO:0008006" key="3">
    <source>
        <dbReference type="Google" id="ProtNLM"/>
    </source>
</evidence>
<dbReference type="EMBL" id="SDMR01000003">
    <property type="protein sequence ID" value="TBT95590.1"/>
    <property type="molecule type" value="Genomic_DNA"/>
</dbReference>
<comment type="caution">
    <text evidence="1">The sequence shown here is derived from an EMBL/GenBank/DDBJ whole genome shotgun (WGS) entry which is preliminary data.</text>
</comment>
<reference evidence="1 2" key="1">
    <citation type="submission" date="2019-01" db="EMBL/GenBank/DDBJ databases">
        <title>Lactibacter flavus gen. nov., sp. nov., a novel bacterium of the family Propionibacteriaceae isolated from raw milk and dairy products.</title>
        <authorList>
            <person name="Huptas C."/>
            <person name="Wenning M."/>
            <person name="Breitenwieser F."/>
            <person name="Doll E."/>
            <person name="Von Neubeck M."/>
            <person name="Busse H.-J."/>
            <person name="Scherer S."/>
        </authorList>
    </citation>
    <scope>NUCLEOTIDE SEQUENCE [LARGE SCALE GENOMIC DNA]</scope>
    <source>
        <strain evidence="1 2">DSM 22130</strain>
    </source>
</reference>
<keyword evidence="2" id="KW-1185">Reference proteome</keyword>
<dbReference type="RefSeq" id="WP_131171241.1">
    <property type="nucleotide sequence ID" value="NZ_FXTL01000003.1"/>
</dbReference>
<protein>
    <recommendedName>
        <fullName evidence="3">Nucleotidyltransferase domain-containing protein</fullName>
    </recommendedName>
</protein>
<dbReference type="Proteomes" id="UP000291933">
    <property type="component" value="Unassembled WGS sequence"/>
</dbReference>
<evidence type="ECO:0000313" key="1">
    <source>
        <dbReference type="EMBL" id="TBT95590.1"/>
    </source>
</evidence>
<gene>
    <name evidence="1" type="ORF">ET996_03820</name>
</gene>
<accession>A0A4Q9KNM3</accession>
<name>A0A4Q9KNM3_PROTD</name>
<organism evidence="1 2">
    <name type="scientific">Propioniciclava tarda</name>
    <dbReference type="NCBI Taxonomy" id="433330"/>
    <lineage>
        <taxon>Bacteria</taxon>
        <taxon>Bacillati</taxon>
        <taxon>Actinomycetota</taxon>
        <taxon>Actinomycetes</taxon>
        <taxon>Propionibacteriales</taxon>
        <taxon>Propionibacteriaceae</taxon>
        <taxon>Propioniciclava</taxon>
    </lineage>
</organism>
<dbReference type="OrthoDB" id="1805196at2"/>
<evidence type="ECO:0000313" key="2">
    <source>
        <dbReference type="Proteomes" id="UP000291933"/>
    </source>
</evidence>
<dbReference type="AlphaFoldDB" id="A0A4Q9KNM3"/>
<proteinExistence type="predicted"/>